<feature type="transmembrane region" description="Helical" evidence="11">
    <location>
        <begin position="281"/>
        <end position="304"/>
    </location>
</feature>
<gene>
    <name evidence="12" type="ORF">ENS59_14330</name>
</gene>
<feature type="transmembrane region" description="Helical" evidence="11">
    <location>
        <begin position="12"/>
        <end position="36"/>
    </location>
</feature>
<keyword evidence="2" id="KW-0813">Transport</keyword>
<dbReference type="GO" id="GO:0005886">
    <property type="term" value="C:plasma membrane"/>
    <property type="evidence" value="ECO:0007669"/>
    <property type="project" value="UniProtKB-SubCell"/>
</dbReference>
<keyword evidence="6 11" id="KW-0812">Transmembrane</keyword>
<name>A0A7C3IJ20_9SPIR</name>
<evidence type="ECO:0000256" key="3">
    <source>
        <dbReference type="ARBA" id="ARBA00022475"/>
    </source>
</evidence>
<organism evidence="12">
    <name type="scientific">Gracilinema caldarium</name>
    <dbReference type="NCBI Taxonomy" id="215591"/>
    <lineage>
        <taxon>Bacteria</taxon>
        <taxon>Pseudomonadati</taxon>
        <taxon>Spirochaetota</taxon>
        <taxon>Spirochaetia</taxon>
        <taxon>Spirochaetales</taxon>
        <taxon>Breznakiellaceae</taxon>
        <taxon>Gracilinema</taxon>
    </lineage>
</organism>
<keyword evidence="4" id="KW-0997">Cell inner membrane</keyword>
<feature type="transmembrane region" description="Helical" evidence="11">
    <location>
        <begin position="324"/>
        <end position="350"/>
    </location>
</feature>
<evidence type="ECO:0000256" key="9">
    <source>
        <dbReference type="ARBA" id="ARBA00035611"/>
    </source>
</evidence>
<evidence type="ECO:0000256" key="6">
    <source>
        <dbReference type="ARBA" id="ARBA00022692"/>
    </source>
</evidence>
<evidence type="ECO:0000256" key="7">
    <source>
        <dbReference type="ARBA" id="ARBA00022989"/>
    </source>
</evidence>
<keyword evidence="7 11" id="KW-1133">Transmembrane helix</keyword>
<feature type="transmembrane region" description="Helical" evidence="11">
    <location>
        <begin position="230"/>
        <end position="251"/>
    </location>
</feature>
<feature type="transmembrane region" description="Helical" evidence="11">
    <location>
        <begin position="124"/>
        <end position="142"/>
    </location>
</feature>
<dbReference type="NCBIfam" id="NF040906">
    <property type="entry name" value="GguB"/>
    <property type="match status" value="1"/>
</dbReference>
<evidence type="ECO:0000256" key="2">
    <source>
        <dbReference type="ARBA" id="ARBA00022448"/>
    </source>
</evidence>
<evidence type="ECO:0000256" key="4">
    <source>
        <dbReference type="ARBA" id="ARBA00022519"/>
    </source>
</evidence>
<dbReference type="PANTHER" id="PTHR32196:SF32">
    <property type="entry name" value="XYLOSE TRANSPORT SYSTEM PERMEASE PROTEIN XYLH"/>
    <property type="match status" value="1"/>
</dbReference>
<comment type="function">
    <text evidence="9">Part of the binding-protein-dependent transport system for D-xylose. Probably responsible for the translocation of the substrate across the membrane.</text>
</comment>
<sequence>MGKVTAFFKSNIRQYGMVIALLFIMLFFQVLTGGILFKPMNVTNLVLQNSYVLILGVGMLLCIVTGNVDLSVGSVVAFVGAVSAVLMIDLKIPVAAGVLLTLMIGLLVGSFHGFFIAFLRIPPFIVTLAGMLIFRGLTMVILKGQTKAPFDKSIQNIAAGFIPGDWHIAGLNGIALVIGVVMSILFIASQLNNRAKKKKYDFEVLPLSLEIAKIILIVVAINLLTFNLAAYNGIPIVLILLGLLIFIYTFITQRTIAGRHIYALGGNEKAARLSGVKTQKVMFWVYANMGFLAAIAGLVVAGRLNAATPKAGTNFELDAIAACYIGGASASGGVGTVVGTIVGGLVMGVLNNGMSIMGVSVDWQQTIKGLVLLGAVCFDVYTKSRNTSR</sequence>
<keyword evidence="3" id="KW-1003">Cell membrane</keyword>
<dbReference type="Pfam" id="PF02653">
    <property type="entry name" value="BPD_transp_2"/>
    <property type="match status" value="1"/>
</dbReference>
<evidence type="ECO:0000256" key="11">
    <source>
        <dbReference type="SAM" id="Phobius"/>
    </source>
</evidence>
<keyword evidence="5" id="KW-0762">Sugar transport</keyword>
<feature type="transmembrane region" description="Helical" evidence="11">
    <location>
        <begin position="94"/>
        <end position="117"/>
    </location>
</feature>
<evidence type="ECO:0000256" key="8">
    <source>
        <dbReference type="ARBA" id="ARBA00023136"/>
    </source>
</evidence>
<dbReference type="GO" id="GO:0022857">
    <property type="term" value="F:transmembrane transporter activity"/>
    <property type="evidence" value="ECO:0007669"/>
    <property type="project" value="InterPro"/>
</dbReference>
<feature type="transmembrane region" description="Helical" evidence="11">
    <location>
        <begin position="166"/>
        <end position="188"/>
    </location>
</feature>
<dbReference type="PANTHER" id="PTHR32196">
    <property type="entry name" value="ABC TRANSPORTER PERMEASE PROTEIN YPHD-RELATED-RELATED"/>
    <property type="match status" value="1"/>
</dbReference>
<dbReference type="InterPro" id="IPR001851">
    <property type="entry name" value="ABC_transp_permease"/>
</dbReference>
<evidence type="ECO:0000256" key="1">
    <source>
        <dbReference type="ARBA" id="ARBA00004651"/>
    </source>
</evidence>
<dbReference type="CDD" id="cd06579">
    <property type="entry name" value="TM_PBP1_transp_AraH_like"/>
    <property type="match status" value="1"/>
</dbReference>
<dbReference type="EMBL" id="DSVL01000440">
    <property type="protein sequence ID" value="HFH30664.1"/>
    <property type="molecule type" value="Genomic_DNA"/>
</dbReference>
<comment type="caution">
    <text evidence="12">The sequence shown here is derived from an EMBL/GenBank/DDBJ whole genome shotgun (WGS) entry which is preliminary data.</text>
</comment>
<accession>A0A7C3IJ20</accession>
<keyword evidence="8 11" id="KW-0472">Membrane</keyword>
<comment type="subcellular location">
    <subcellularLocation>
        <location evidence="1">Cell membrane</location>
        <topology evidence="1">Multi-pass membrane protein</topology>
    </subcellularLocation>
</comment>
<dbReference type="AlphaFoldDB" id="A0A7C3IJ20"/>
<protein>
    <recommendedName>
        <fullName evidence="10">Xylose transport system permease protein XylH</fullName>
    </recommendedName>
</protein>
<evidence type="ECO:0000313" key="12">
    <source>
        <dbReference type="EMBL" id="HFH30664.1"/>
    </source>
</evidence>
<evidence type="ECO:0000256" key="5">
    <source>
        <dbReference type="ARBA" id="ARBA00022597"/>
    </source>
</evidence>
<reference evidence="12" key="1">
    <citation type="journal article" date="2020" name="mSystems">
        <title>Genome- and Community-Level Interaction Insights into Carbon Utilization and Element Cycling Functions of Hydrothermarchaeota in Hydrothermal Sediment.</title>
        <authorList>
            <person name="Zhou Z."/>
            <person name="Liu Y."/>
            <person name="Xu W."/>
            <person name="Pan J."/>
            <person name="Luo Z.H."/>
            <person name="Li M."/>
        </authorList>
    </citation>
    <scope>NUCLEOTIDE SEQUENCE [LARGE SCALE GENOMIC DNA]</scope>
    <source>
        <strain evidence="12">SpSt-503</strain>
    </source>
</reference>
<feature type="transmembrane region" description="Helical" evidence="11">
    <location>
        <begin position="42"/>
        <end position="63"/>
    </location>
</feature>
<feature type="transmembrane region" description="Helical" evidence="11">
    <location>
        <begin position="200"/>
        <end position="224"/>
    </location>
</feature>
<evidence type="ECO:0000256" key="10">
    <source>
        <dbReference type="ARBA" id="ARBA00035686"/>
    </source>
</evidence>
<proteinExistence type="predicted"/>